<feature type="domain" description="C2" evidence="10">
    <location>
        <begin position="1"/>
        <end position="114"/>
    </location>
</feature>
<dbReference type="EC" id="3.1.4.4" evidence="3"/>
<keyword evidence="6" id="KW-0378">Hydrolase</keyword>
<dbReference type="AlphaFoldDB" id="A0AAV2QVD4"/>
<protein>
    <recommendedName>
        <fullName evidence="3">phospholipase D</fullName>
        <ecNumber evidence="3">3.1.4.4</ecNumber>
    </recommendedName>
</protein>
<keyword evidence="13" id="KW-1185">Reference proteome</keyword>
<evidence type="ECO:0000259" key="11">
    <source>
        <dbReference type="PROSITE" id="PS50035"/>
    </source>
</evidence>
<feature type="domain" description="PLD phosphodiesterase" evidence="11">
    <location>
        <begin position="316"/>
        <end position="353"/>
    </location>
</feature>
<dbReference type="PROSITE" id="PS50035">
    <property type="entry name" value="PLD"/>
    <property type="match status" value="2"/>
</dbReference>
<dbReference type="Gene3D" id="3.30.870.10">
    <property type="entry name" value="Endonuclease Chain A"/>
    <property type="match status" value="2"/>
</dbReference>
<evidence type="ECO:0000256" key="2">
    <source>
        <dbReference type="ARBA" id="ARBA00010683"/>
    </source>
</evidence>
<feature type="domain" description="PLD phosphodiesterase" evidence="11">
    <location>
        <begin position="634"/>
        <end position="661"/>
    </location>
</feature>
<keyword evidence="5" id="KW-0677">Repeat</keyword>
<dbReference type="PANTHER" id="PTHR18896:SF60">
    <property type="entry name" value="PHOSPHOLIPASE D"/>
    <property type="match status" value="1"/>
</dbReference>
<keyword evidence="9" id="KW-0443">Lipid metabolism</keyword>
<reference evidence="12 13" key="1">
    <citation type="submission" date="2024-05" db="EMBL/GenBank/DDBJ databases">
        <authorList>
            <person name="Wallberg A."/>
        </authorList>
    </citation>
    <scope>NUCLEOTIDE SEQUENCE [LARGE SCALE GENOMIC DNA]</scope>
</reference>
<comment type="similarity">
    <text evidence="2">Belongs to the phospholipase D family. C2-PLD subfamily.</text>
</comment>
<dbReference type="InterPro" id="IPR024632">
    <property type="entry name" value="PLipase_D_C"/>
</dbReference>
<evidence type="ECO:0000256" key="5">
    <source>
        <dbReference type="ARBA" id="ARBA00022737"/>
    </source>
</evidence>
<dbReference type="Pfam" id="PF00168">
    <property type="entry name" value="C2"/>
    <property type="match status" value="1"/>
</dbReference>
<dbReference type="InterPro" id="IPR001736">
    <property type="entry name" value="PLipase_D/transphosphatidylase"/>
</dbReference>
<comment type="cofactor">
    <cofactor evidence="1">
        <name>Ca(2+)</name>
        <dbReference type="ChEBI" id="CHEBI:29108"/>
    </cofactor>
</comment>
<evidence type="ECO:0000313" key="12">
    <source>
        <dbReference type="EMBL" id="CAL4099696.1"/>
    </source>
</evidence>
<dbReference type="InterPro" id="IPR000008">
    <property type="entry name" value="C2_dom"/>
</dbReference>
<dbReference type="InterPro" id="IPR025202">
    <property type="entry name" value="PLD-like_dom"/>
</dbReference>
<keyword evidence="8" id="KW-0442">Lipid degradation</keyword>
<evidence type="ECO:0000313" key="13">
    <source>
        <dbReference type="Proteomes" id="UP001497623"/>
    </source>
</evidence>
<dbReference type="SMART" id="SM00155">
    <property type="entry name" value="PLDc"/>
    <property type="match status" value="2"/>
</dbReference>
<dbReference type="GO" id="GO:0046872">
    <property type="term" value="F:metal ion binding"/>
    <property type="evidence" value="ECO:0007669"/>
    <property type="project" value="UniProtKB-KW"/>
</dbReference>
<dbReference type="GO" id="GO:0005886">
    <property type="term" value="C:plasma membrane"/>
    <property type="evidence" value="ECO:0007669"/>
    <property type="project" value="TreeGrafter"/>
</dbReference>
<dbReference type="Gene3D" id="2.60.40.150">
    <property type="entry name" value="C2 domain"/>
    <property type="match status" value="1"/>
</dbReference>
<dbReference type="InterPro" id="IPR015679">
    <property type="entry name" value="PLipase_D_fam"/>
</dbReference>
<evidence type="ECO:0000256" key="7">
    <source>
        <dbReference type="ARBA" id="ARBA00022837"/>
    </source>
</evidence>
<accession>A0AAV2QVD4</accession>
<dbReference type="GO" id="GO:0009395">
    <property type="term" value="P:phospholipid catabolic process"/>
    <property type="evidence" value="ECO:0007669"/>
    <property type="project" value="TreeGrafter"/>
</dbReference>
<dbReference type="Pfam" id="PF12357">
    <property type="entry name" value="PLD_C"/>
    <property type="match status" value="1"/>
</dbReference>
<dbReference type="GO" id="GO:0004630">
    <property type="term" value="F:phospholipase D activity"/>
    <property type="evidence" value="ECO:0007669"/>
    <property type="project" value="UniProtKB-EC"/>
</dbReference>
<gene>
    <name evidence="12" type="ORF">MNOR_LOCUS16559</name>
</gene>
<dbReference type="EMBL" id="CAXKWB010010943">
    <property type="protein sequence ID" value="CAL4099696.1"/>
    <property type="molecule type" value="Genomic_DNA"/>
</dbReference>
<sequence>MVFLHGILDVTIQKASNLRNTEYSLFNKDDKSDPYVVVSLISEKGQKSDIAATSVKDDNLDPEWDERYAVDICHEVSIIKFTVHDKDLIGSKVIGHCKILPDRVISEGGVSGSFNLISEGFFTGSFKKKNTGNGTLFLSIYFIGKSFIPNKDSFEVPSCPFPSRPNNHLVLYQDAHCPYLPLQLIRQDNSAYVPRSTWRDIHTAITQAITVIYIVGWSVSVETQLLRSEGDDTRTLGEILKQKSQAGVQVKILLWDELTSNDTLPCMKVGVMQTEDNITLDFFKGTNVEVILQSIETNTSDMCAIDKVAGTLFKGFAFSHHQKTVITDAPITHNFAERKLIAFIGGLDLTAGRYDTPEHPLFRTLVNEHKDDFINHTLPNLTSSSGPRQPWHDIHSRVEGPTVRDILKNFEERWVKVKQQPIAIHTEKNINLDYSFQSWDSWSIQMFRSINDCSADMNSYPIKTAFMHALPSIKLKRGYKVDNSLYRAYIHHIRRAKSFIYIENQYFMGSRHMWPDSKDGKAGNLIPLEISIKIEEKIMNNECFVVYIVIPMYPEGEPETDPIQEMLYNQNQTIQMMYSRISKAIANSGRPSAHPQEYLLFLCLGSKELSSARPDSLMAPDQNINAMSYHNLRNMIYVHSKMGIFDDEYIIVGSANINDRSMSGNRDTEIAIGAYQPNLLANGDVSMFRKALWAEHLGINTPTDVWDHPGSPQCRVRVHELVEGSLQAYLMPGEHETPHHLMIYPLSVSQEGKVTARPDCECIPDTSAKVKGRMSLLPKILCA</sequence>
<dbReference type="SMART" id="SM00239">
    <property type="entry name" value="C2"/>
    <property type="match status" value="1"/>
</dbReference>
<evidence type="ECO:0000256" key="1">
    <source>
        <dbReference type="ARBA" id="ARBA00001913"/>
    </source>
</evidence>
<dbReference type="SUPFAM" id="SSF56024">
    <property type="entry name" value="Phospholipase D/nuclease"/>
    <property type="match status" value="2"/>
</dbReference>
<dbReference type="PANTHER" id="PTHR18896">
    <property type="entry name" value="PHOSPHOLIPASE D"/>
    <property type="match status" value="1"/>
</dbReference>
<dbReference type="Proteomes" id="UP001497623">
    <property type="component" value="Unassembled WGS sequence"/>
</dbReference>
<keyword evidence="4" id="KW-0479">Metal-binding</keyword>
<dbReference type="SUPFAM" id="SSF49562">
    <property type="entry name" value="C2 domain (Calcium/lipid-binding domain, CaLB)"/>
    <property type="match status" value="1"/>
</dbReference>
<evidence type="ECO:0000256" key="4">
    <source>
        <dbReference type="ARBA" id="ARBA00022723"/>
    </source>
</evidence>
<evidence type="ECO:0000256" key="3">
    <source>
        <dbReference type="ARBA" id="ARBA00012027"/>
    </source>
</evidence>
<dbReference type="PROSITE" id="PS50004">
    <property type="entry name" value="C2"/>
    <property type="match status" value="1"/>
</dbReference>
<comment type="caution">
    <text evidence="12">The sequence shown here is derived from an EMBL/GenBank/DDBJ whole genome shotgun (WGS) entry which is preliminary data.</text>
</comment>
<organism evidence="12 13">
    <name type="scientific">Meganyctiphanes norvegica</name>
    <name type="common">Northern krill</name>
    <name type="synonym">Thysanopoda norvegica</name>
    <dbReference type="NCBI Taxonomy" id="48144"/>
    <lineage>
        <taxon>Eukaryota</taxon>
        <taxon>Metazoa</taxon>
        <taxon>Ecdysozoa</taxon>
        <taxon>Arthropoda</taxon>
        <taxon>Crustacea</taxon>
        <taxon>Multicrustacea</taxon>
        <taxon>Malacostraca</taxon>
        <taxon>Eumalacostraca</taxon>
        <taxon>Eucarida</taxon>
        <taxon>Euphausiacea</taxon>
        <taxon>Euphausiidae</taxon>
        <taxon>Meganyctiphanes</taxon>
    </lineage>
</organism>
<evidence type="ECO:0000256" key="9">
    <source>
        <dbReference type="ARBA" id="ARBA00023098"/>
    </source>
</evidence>
<dbReference type="InterPro" id="IPR035892">
    <property type="entry name" value="C2_domain_sf"/>
</dbReference>
<evidence type="ECO:0000256" key="8">
    <source>
        <dbReference type="ARBA" id="ARBA00022963"/>
    </source>
</evidence>
<evidence type="ECO:0000259" key="10">
    <source>
        <dbReference type="PROSITE" id="PS50004"/>
    </source>
</evidence>
<dbReference type="Pfam" id="PF13091">
    <property type="entry name" value="PLDc_2"/>
    <property type="match status" value="1"/>
</dbReference>
<keyword evidence="7" id="KW-0106">Calcium</keyword>
<name>A0AAV2QVD4_MEGNR</name>
<evidence type="ECO:0000256" key="6">
    <source>
        <dbReference type="ARBA" id="ARBA00022801"/>
    </source>
</evidence>
<proteinExistence type="inferred from homology"/>